<name>A0A9N9I4V3_9GLOM</name>
<reference evidence="1" key="1">
    <citation type="submission" date="2021-06" db="EMBL/GenBank/DDBJ databases">
        <authorList>
            <person name="Kallberg Y."/>
            <person name="Tangrot J."/>
            <person name="Rosling A."/>
        </authorList>
    </citation>
    <scope>NUCLEOTIDE SEQUENCE</scope>
    <source>
        <strain evidence="1">CL551</strain>
    </source>
</reference>
<gene>
    <name evidence="1" type="ORF">AMORRO_LOCUS13381</name>
</gene>
<organism evidence="1 2">
    <name type="scientific">Acaulospora morrowiae</name>
    <dbReference type="NCBI Taxonomy" id="94023"/>
    <lineage>
        <taxon>Eukaryota</taxon>
        <taxon>Fungi</taxon>
        <taxon>Fungi incertae sedis</taxon>
        <taxon>Mucoromycota</taxon>
        <taxon>Glomeromycotina</taxon>
        <taxon>Glomeromycetes</taxon>
        <taxon>Diversisporales</taxon>
        <taxon>Acaulosporaceae</taxon>
        <taxon>Acaulospora</taxon>
    </lineage>
</organism>
<keyword evidence="2" id="KW-1185">Reference proteome</keyword>
<evidence type="ECO:0000313" key="2">
    <source>
        <dbReference type="Proteomes" id="UP000789342"/>
    </source>
</evidence>
<dbReference type="Gene3D" id="3.30.200.20">
    <property type="entry name" value="Phosphorylase Kinase, domain 1"/>
    <property type="match status" value="1"/>
</dbReference>
<comment type="caution">
    <text evidence="1">The sequence shown here is derived from an EMBL/GenBank/DDBJ whole genome shotgun (WGS) entry which is preliminary data.</text>
</comment>
<dbReference type="SUPFAM" id="SSF56112">
    <property type="entry name" value="Protein kinase-like (PK-like)"/>
    <property type="match status" value="1"/>
</dbReference>
<dbReference type="InterPro" id="IPR011009">
    <property type="entry name" value="Kinase-like_dom_sf"/>
</dbReference>
<dbReference type="EMBL" id="CAJVPV010022717">
    <property type="protein sequence ID" value="CAG8721666.1"/>
    <property type="molecule type" value="Genomic_DNA"/>
</dbReference>
<dbReference type="AlphaFoldDB" id="A0A9N9I4V3"/>
<protein>
    <submittedName>
        <fullName evidence="1">13611_t:CDS:1</fullName>
    </submittedName>
</protein>
<sequence>NPIINATEHFDCLEWIPWNHFDVVEYAGQGGFGTVYCAYWIEGPRRIWDEEVEDWLRNGPTKVAIKKIKNSKNLSKLYLNRVEITNFYWPMVFNVTYVKKTVLDSHIPKV</sequence>
<dbReference type="Proteomes" id="UP000789342">
    <property type="component" value="Unassembled WGS sequence"/>
</dbReference>
<evidence type="ECO:0000313" key="1">
    <source>
        <dbReference type="EMBL" id="CAG8721666.1"/>
    </source>
</evidence>
<accession>A0A9N9I4V3</accession>
<feature type="non-terminal residue" evidence="1">
    <location>
        <position position="1"/>
    </location>
</feature>
<dbReference type="OrthoDB" id="2394756at2759"/>
<proteinExistence type="predicted"/>